<evidence type="ECO:0000313" key="3">
    <source>
        <dbReference type="Proteomes" id="UP000198211"/>
    </source>
</evidence>
<dbReference type="AlphaFoldDB" id="A0A225UIS0"/>
<organism evidence="2 3">
    <name type="scientific">Phytophthora megakarya</name>
    <dbReference type="NCBI Taxonomy" id="4795"/>
    <lineage>
        <taxon>Eukaryota</taxon>
        <taxon>Sar</taxon>
        <taxon>Stramenopiles</taxon>
        <taxon>Oomycota</taxon>
        <taxon>Peronosporomycetes</taxon>
        <taxon>Peronosporales</taxon>
        <taxon>Peronosporaceae</taxon>
        <taxon>Phytophthora</taxon>
    </lineage>
</organism>
<evidence type="ECO:0000256" key="1">
    <source>
        <dbReference type="SAM" id="MobiDB-lite"/>
    </source>
</evidence>
<comment type="caution">
    <text evidence="2">The sequence shown here is derived from an EMBL/GenBank/DDBJ whole genome shotgun (WGS) entry which is preliminary data.</text>
</comment>
<evidence type="ECO:0000313" key="2">
    <source>
        <dbReference type="EMBL" id="OWY92873.1"/>
    </source>
</evidence>
<dbReference type="Proteomes" id="UP000198211">
    <property type="component" value="Unassembled WGS sequence"/>
</dbReference>
<evidence type="ECO:0008006" key="4">
    <source>
        <dbReference type="Google" id="ProtNLM"/>
    </source>
</evidence>
<gene>
    <name evidence="2" type="ORF">PHMEG_00037938</name>
</gene>
<accession>A0A225UIS0</accession>
<feature type="compositionally biased region" description="Basic and acidic residues" evidence="1">
    <location>
        <begin position="231"/>
        <end position="245"/>
    </location>
</feature>
<name>A0A225UIS0_9STRA</name>
<proteinExistence type="predicted"/>
<keyword evidence="3" id="KW-1185">Reference proteome</keyword>
<reference evidence="3" key="1">
    <citation type="submission" date="2017-03" db="EMBL/GenBank/DDBJ databases">
        <title>Phytopthora megakarya and P. palmivora, two closely related causual agents of cacao black pod achieved similar genome size and gene model numbers by different mechanisms.</title>
        <authorList>
            <person name="Ali S."/>
            <person name="Shao J."/>
            <person name="Larry D.J."/>
            <person name="Kronmiller B."/>
            <person name="Shen D."/>
            <person name="Strem M.D."/>
            <person name="Melnick R.L."/>
            <person name="Guiltinan M.J."/>
            <person name="Tyler B.M."/>
            <person name="Meinhardt L.W."/>
            <person name="Bailey B.A."/>
        </authorList>
    </citation>
    <scope>NUCLEOTIDE SEQUENCE [LARGE SCALE GENOMIC DNA]</scope>
    <source>
        <strain evidence="3">zdho120</strain>
    </source>
</reference>
<sequence length="245" mass="27297">MDLADGSMRLLDEVGRPLNGRKKLYGEKVRSVILERSLRIPVGRSEETAARIKLSATEKLRTMGTEGPGRIRYLVISNIGEELLRLNHRVDVDMILDQDKVPRSPGFVSVGSRRYREWQNLALESTVDTRSDPPELMEDFAELAVPRPSYSTPRSILRRLGSDEIDKDRTLVSTLESRPSAGIADVTQIEAESPDPERGRQSMPTTSSVADRYLSGDAEGGGISESMPDQTTDRTATKDIKTRRI</sequence>
<feature type="region of interest" description="Disordered" evidence="1">
    <location>
        <begin position="176"/>
        <end position="245"/>
    </location>
</feature>
<protein>
    <recommendedName>
        <fullName evidence="4">Reverse transcriptase</fullName>
    </recommendedName>
</protein>
<dbReference type="EMBL" id="NBNE01017146">
    <property type="protein sequence ID" value="OWY92873.1"/>
    <property type="molecule type" value="Genomic_DNA"/>
</dbReference>